<dbReference type="InterPro" id="IPR017850">
    <property type="entry name" value="Alkaline_phosphatase_core_sf"/>
</dbReference>
<feature type="signal peptide" evidence="1">
    <location>
        <begin position="1"/>
        <end position="25"/>
    </location>
</feature>
<dbReference type="InterPro" id="IPR006311">
    <property type="entry name" value="TAT_signal"/>
</dbReference>
<proteinExistence type="predicted"/>
<evidence type="ECO:0000313" key="3">
    <source>
        <dbReference type="Proteomes" id="UP000319817"/>
    </source>
</evidence>
<evidence type="ECO:0008006" key="4">
    <source>
        <dbReference type="Google" id="ProtNLM"/>
    </source>
</evidence>
<gene>
    <name evidence="2" type="ORF">K239x_04430</name>
</gene>
<dbReference type="SUPFAM" id="SSF53649">
    <property type="entry name" value="Alkaline phosphatase-like"/>
    <property type="match status" value="1"/>
</dbReference>
<reference evidence="2 3" key="1">
    <citation type="submission" date="2019-02" db="EMBL/GenBank/DDBJ databases">
        <title>Deep-cultivation of Planctomycetes and their phenomic and genomic characterization uncovers novel biology.</title>
        <authorList>
            <person name="Wiegand S."/>
            <person name="Jogler M."/>
            <person name="Boedeker C."/>
            <person name="Pinto D."/>
            <person name="Vollmers J."/>
            <person name="Rivas-Marin E."/>
            <person name="Kohn T."/>
            <person name="Peeters S.H."/>
            <person name="Heuer A."/>
            <person name="Rast P."/>
            <person name="Oberbeckmann S."/>
            <person name="Bunk B."/>
            <person name="Jeske O."/>
            <person name="Meyerdierks A."/>
            <person name="Storesund J.E."/>
            <person name="Kallscheuer N."/>
            <person name="Luecker S."/>
            <person name="Lage O.M."/>
            <person name="Pohl T."/>
            <person name="Merkel B.J."/>
            <person name="Hornburger P."/>
            <person name="Mueller R.-W."/>
            <person name="Bruemmer F."/>
            <person name="Labrenz M."/>
            <person name="Spormann A.M."/>
            <person name="Op den Camp H."/>
            <person name="Overmann J."/>
            <person name="Amann R."/>
            <person name="Jetten M.S.M."/>
            <person name="Mascher T."/>
            <person name="Medema M.H."/>
            <person name="Devos D.P."/>
            <person name="Kaster A.-K."/>
            <person name="Ovreas L."/>
            <person name="Rohde M."/>
            <person name="Galperin M.Y."/>
            <person name="Jogler C."/>
        </authorList>
    </citation>
    <scope>NUCLEOTIDE SEQUENCE [LARGE SCALE GENOMIC DNA]</scope>
    <source>
        <strain evidence="2 3">K23_9</strain>
    </source>
</reference>
<dbReference type="EMBL" id="CP036526">
    <property type="protein sequence ID" value="QDT08504.1"/>
    <property type="molecule type" value="Genomic_DNA"/>
</dbReference>
<dbReference type="Proteomes" id="UP000319817">
    <property type="component" value="Chromosome"/>
</dbReference>
<organism evidence="2 3">
    <name type="scientific">Stieleria marina</name>
    <dbReference type="NCBI Taxonomy" id="1930275"/>
    <lineage>
        <taxon>Bacteria</taxon>
        <taxon>Pseudomonadati</taxon>
        <taxon>Planctomycetota</taxon>
        <taxon>Planctomycetia</taxon>
        <taxon>Pirellulales</taxon>
        <taxon>Pirellulaceae</taxon>
        <taxon>Stieleria</taxon>
    </lineage>
</organism>
<dbReference type="PROSITE" id="PS51318">
    <property type="entry name" value="TAT"/>
    <property type="match status" value="1"/>
</dbReference>
<evidence type="ECO:0000313" key="2">
    <source>
        <dbReference type="EMBL" id="QDT08504.1"/>
    </source>
</evidence>
<dbReference type="AlphaFoldDB" id="A0A517NN16"/>
<evidence type="ECO:0000256" key="1">
    <source>
        <dbReference type="SAM" id="SignalP"/>
    </source>
</evidence>
<name>A0A517NN16_9BACT</name>
<dbReference type="Gene3D" id="3.40.720.10">
    <property type="entry name" value="Alkaline Phosphatase, subunit A"/>
    <property type="match status" value="1"/>
</dbReference>
<sequence precursor="true">MVPNRLSRRRLLSGSAAALPQIALASLLADRTSASEKPHFSAKAKNVIVVFCSGAISHVDTFDFKPELLRLNGKPLPGNAKLVSFQGPNGNLTAPLWKFRPRGQSGKMVSDLVPRIGELADEICFFHSMTNKSNTHGPAENVMNTGFAFDGFPSMGSWINFGLGSENKNLPAFVAIEDPRGMPQSGPNNWASGFLPASVQGTPLSTTMPIRYLQPPKSVSSKTDTAARDALQFMEQNFQRSYPGDNQLAGRIASYELAARMQMHVPEVTDLSQESAHTLKLYGADSPDKTKAAFANNCILARRLIESGVRFVQLFNGAYASGGRINWDGHSKLKEQYDVHGQILDQPVAGLLRDLKQRGMLESTLVVFATEFGRMPMFQAGTYGRDHNPLGFTCWMAGAGVRKGYSYGATDEFGFKAVENVATVHDFHATILHLLGLDHKRLTFYHNGIQRRLTDVHGKVIRDVLA</sequence>
<dbReference type="InterPro" id="IPR010869">
    <property type="entry name" value="DUF1501"/>
</dbReference>
<keyword evidence="3" id="KW-1185">Reference proteome</keyword>
<keyword evidence="1" id="KW-0732">Signal</keyword>
<dbReference type="Pfam" id="PF07394">
    <property type="entry name" value="DUF1501"/>
    <property type="match status" value="1"/>
</dbReference>
<accession>A0A517NN16</accession>
<dbReference type="PANTHER" id="PTHR43737:SF1">
    <property type="entry name" value="DUF1501 DOMAIN-CONTAINING PROTEIN"/>
    <property type="match status" value="1"/>
</dbReference>
<feature type="chain" id="PRO_5021771377" description="Sulfatase" evidence="1">
    <location>
        <begin position="26"/>
        <end position="466"/>
    </location>
</feature>
<protein>
    <recommendedName>
        <fullName evidence="4">Sulfatase</fullName>
    </recommendedName>
</protein>
<dbReference type="PANTHER" id="PTHR43737">
    <property type="entry name" value="BLL7424 PROTEIN"/>
    <property type="match status" value="1"/>
</dbReference>
<dbReference type="OrthoDB" id="127333at2"/>